<keyword evidence="7 13" id="KW-0547">Nucleotide-binding</keyword>
<dbReference type="STRING" id="93759.A0A1R3JVR3"/>
<dbReference type="PROSITE" id="PS51450">
    <property type="entry name" value="LRR"/>
    <property type="match status" value="1"/>
</dbReference>
<keyword evidence="9 13" id="KW-0067">ATP-binding</keyword>
<protein>
    <recommendedName>
        <fullName evidence="16">Protein kinase domain-containing protein</fullName>
    </recommendedName>
</protein>
<evidence type="ECO:0000256" key="1">
    <source>
        <dbReference type="ARBA" id="ARBA00004167"/>
    </source>
</evidence>
<keyword evidence="2" id="KW-0433">Leucine-rich repeat</keyword>
<dbReference type="Pfam" id="PF00560">
    <property type="entry name" value="LRR_1"/>
    <property type="match status" value="5"/>
</dbReference>
<dbReference type="PANTHER" id="PTHR48054:SF82">
    <property type="entry name" value="LRR RECEPTOR-LIKE SERINE_THREONINE-PROTEIN KINASE FLS2"/>
    <property type="match status" value="1"/>
</dbReference>
<keyword evidence="4 15" id="KW-0812">Transmembrane</keyword>
<comment type="caution">
    <text evidence="17">The sequence shown here is derived from an EMBL/GenBank/DDBJ whole genome shotgun (WGS) entry which is preliminary data.</text>
</comment>
<evidence type="ECO:0000256" key="3">
    <source>
        <dbReference type="ARBA" id="ARBA00022679"/>
    </source>
</evidence>
<dbReference type="EMBL" id="AWUE01015209">
    <property type="protein sequence ID" value="OMO98945.1"/>
    <property type="molecule type" value="Genomic_DNA"/>
</dbReference>
<evidence type="ECO:0000256" key="10">
    <source>
        <dbReference type="ARBA" id="ARBA00022989"/>
    </source>
</evidence>
<dbReference type="GO" id="GO:0016020">
    <property type="term" value="C:membrane"/>
    <property type="evidence" value="ECO:0007669"/>
    <property type="project" value="UniProtKB-SubCell"/>
</dbReference>
<gene>
    <name evidence="17" type="ORF">COLO4_13601</name>
</gene>
<dbReference type="InterPro" id="IPR008271">
    <property type="entry name" value="Ser/Thr_kinase_AS"/>
</dbReference>
<dbReference type="InterPro" id="IPR032675">
    <property type="entry name" value="LRR_dom_sf"/>
</dbReference>
<keyword evidence="8" id="KW-0418">Kinase</keyword>
<dbReference type="InterPro" id="IPR001611">
    <property type="entry name" value="Leu-rich_rpt"/>
</dbReference>
<dbReference type="SMART" id="SM00369">
    <property type="entry name" value="LRR_TYP"/>
    <property type="match status" value="13"/>
</dbReference>
<accession>A0A1R3JVR3</accession>
<dbReference type="SMART" id="SM00365">
    <property type="entry name" value="LRR_SD22"/>
    <property type="match status" value="10"/>
</dbReference>
<dbReference type="PANTHER" id="PTHR48054">
    <property type="entry name" value="RECEPTOR KINASE-LIKE PROTEIN XA21"/>
    <property type="match status" value="1"/>
</dbReference>
<name>A0A1R3JVR3_9ROSI</name>
<dbReference type="Gene3D" id="3.80.10.10">
    <property type="entry name" value="Ribonuclease Inhibitor"/>
    <property type="match status" value="6"/>
</dbReference>
<dbReference type="PRINTS" id="PR00019">
    <property type="entry name" value="LEURICHRPT"/>
</dbReference>
<dbReference type="InterPro" id="IPR011009">
    <property type="entry name" value="Kinase-like_dom_sf"/>
</dbReference>
<dbReference type="InterPro" id="IPR017441">
    <property type="entry name" value="Protein_kinase_ATP_BS"/>
</dbReference>
<dbReference type="SUPFAM" id="SSF52058">
    <property type="entry name" value="L domain-like"/>
    <property type="match status" value="2"/>
</dbReference>
<dbReference type="FunFam" id="3.80.10.10:FF:000233">
    <property type="entry name" value="Leucine-rich repeat receptor-like protein kinase TDR"/>
    <property type="match status" value="1"/>
</dbReference>
<dbReference type="Gene3D" id="1.10.510.10">
    <property type="entry name" value="Transferase(Phosphotransferase) domain 1"/>
    <property type="match status" value="1"/>
</dbReference>
<dbReference type="GO" id="GO:0005524">
    <property type="term" value="F:ATP binding"/>
    <property type="evidence" value="ECO:0007669"/>
    <property type="project" value="UniProtKB-UniRule"/>
</dbReference>
<evidence type="ECO:0000256" key="4">
    <source>
        <dbReference type="ARBA" id="ARBA00022692"/>
    </source>
</evidence>
<evidence type="ECO:0000256" key="8">
    <source>
        <dbReference type="ARBA" id="ARBA00022777"/>
    </source>
</evidence>
<dbReference type="SUPFAM" id="SSF52047">
    <property type="entry name" value="RNI-like"/>
    <property type="match status" value="1"/>
</dbReference>
<reference evidence="18" key="1">
    <citation type="submission" date="2013-09" db="EMBL/GenBank/DDBJ databases">
        <title>Corchorus olitorius genome sequencing.</title>
        <authorList>
            <person name="Alam M."/>
            <person name="Haque M.S."/>
            <person name="Islam M.S."/>
            <person name="Emdad E.M."/>
            <person name="Islam M.M."/>
            <person name="Ahmed B."/>
            <person name="Halim A."/>
            <person name="Hossen Q.M.M."/>
            <person name="Hossain M.Z."/>
            <person name="Ahmed R."/>
            <person name="Khan M.M."/>
            <person name="Islam R."/>
            <person name="Rashid M.M."/>
            <person name="Khan S.A."/>
            <person name="Rahman M.S."/>
            <person name="Alam M."/>
            <person name="Yahiya A.S."/>
            <person name="Khan M.S."/>
            <person name="Azam M.S."/>
            <person name="Haque T."/>
            <person name="Lashkar M.Z.H."/>
            <person name="Akhand A.I."/>
            <person name="Morshed G."/>
            <person name="Roy S."/>
            <person name="Uddin K.S."/>
            <person name="Rabeya T."/>
            <person name="Hossain A.S."/>
            <person name="Chowdhury A."/>
            <person name="Snigdha A.R."/>
            <person name="Mortoza M.S."/>
            <person name="Matin S.A."/>
            <person name="Hoque S.M.E."/>
            <person name="Islam M.K."/>
            <person name="Roy D.K."/>
            <person name="Haider R."/>
            <person name="Moosa M.M."/>
            <person name="Elias S.M."/>
            <person name="Hasan A.M."/>
            <person name="Jahan S."/>
            <person name="Shafiuddin M."/>
            <person name="Mahmood N."/>
            <person name="Shommy N.S."/>
        </authorList>
    </citation>
    <scope>NUCLEOTIDE SEQUENCE [LARGE SCALE GENOMIC DNA]</scope>
    <source>
        <strain evidence="18">cv. O-4</strain>
    </source>
</reference>
<dbReference type="FunFam" id="3.80.10.10:FF:000383">
    <property type="entry name" value="Leucine-rich repeat receptor protein kinase EMS1"/>
    <property type="match status" value="1"/>
</dbReference>
<feature type="domain" description="Protein kinase" evidence="16">
    <location>
        <begin position="144"/>
        <end position="422"/>
    </location>
</feature>
<evidence type="ECO:0000256" key="12">
    <source>
        <dbReference type="ARBA" id="ARBA00023180"/>
    </source>
</evidence>
<evidence type="ECO:0000256" key="2">
    <source>
        <dbReference type="ARBA" id="ARBA00022614"/>
    </source>
</evidence>
<evidence type="ECO:0000313" key="17">
    <source>
        <dbReference type="EMBL" id="OMO98945.1"/>
    </source>
</evidence>
<dbReference type="PROSITE" id="PS00107">
    <property type="entry name" value="PROTEIN_KINASE_ATP"/>
    <property type="match status" value="1"/>
</dbReference>
<evidence type="ECO:0000256" key="14">
    <source>
        <dbReference type="SAM" id="MobiDB-lite"/>
    </source>
</evidence>
<keyword evidence="11 15" id="KW-0472">Membrane</keyword>
<feature type="binding site" evidence="13">
    <location>
        <position position="181"/>
    </location>
    <ligand>
        <name>ATP</name>
        <dbReference type="ChEBI" id="CHEBI:30616"/>
    </ligand>
</feature>
<dbReference type="Pfam" id="PF24289">
    <property type="entry name" value="DUF7477"/>
    <property type="match status" value="1"/>
</dbReference>
<dbReference type="FunFam" id="1.10.510.10:FF:000236">
    <property type="entry name" value="Casein kinase 1-like protein"/>
    <property type="match status" value="1"/>
</dbReference>
<evidence type="ECO:0000313" key="18">
    <source>
        <dbReference type="Proteomes" id="UP000187203"/>
    </source>
</evidence>
<dbReference type="InterPro" id="IPR003591">
    <property type="entry name" value="Leu-rich_rpt_typical-subtyp"/>
</dbReference>
<evidence type="ECO:0000256" key="7">
    <source>
        <dbReference type="ARBA" id="ARBA00022741"/>
    </source>
</evidence>
<evidence type="ECO:0000256" key="5">
    <source>
        <dbReference type="ARBA" id="ARBA00022729"/>
    </source>
</evidence>
<comment type="subcellular location">
    <subcellularLocation>
        <location evidence="1">Membrane</location>
        <topology evidence="1">Single-pass membrane protein</topology>
    </subcellularLocation>
</comment>
<dbReference type="Pfam" id="PF13855">
    <property type="entry name" value="LRR_8"/>
    <property type="match status" value="5"/>
</dbReference>
<evidence type="ECO:0000256" key="6">
    <source>
        <dbReference type="ARBA" id="ARBA00022737"/>
    </source>
</evidence>
<dbReference type="FunFam" id="3.80.10.10:FF:000095">
    <property type="entry name" value="LRR receptor-like serine/threonine-protein kinase GSO1"/>
    <property type="match status" value="1"/>
</dbReference>
<keyword evidence="18" id="KW-1185">Reference proteome</keyword>
<dbReference type="Pfam" id="PF00069">
    <property type="entry name" value="Pkinase"/>
    <property type="match status" value="1"/>
</dbReference>
<sequence>MPELRSGARRSKRLDDLQPPQPVDQAENWALPAQNRTRRRVGGRGRGNAAGVAKAPTPAVPTRPTAAGRGRGIRLIDLDPEPCQVLPEAAPLAAAEPPFNRVEVVADKDIAMEGGSGDKVVAVEEEASTTPVPERVQVGNSPMYKIERKLGKGGFGQVYVGRRVSGGSDRTGPDAIEVALKFEHRNSKGCNYGPPYEWQVYNTLNGCYGIPWVHYKGRQGDFYILVMDMLGPSLWDVWNSLGQSMSPNMVACIAVEAISILEKLHLKGFVHGDVKPENFLLGQPGSAEEKKLYLIDLGLASRWKDAHSGQHVEYDQRPDVFRGTIRYASVHAHLGRTGSRRDDLESLAYTLIFLIKGRLPWQGYQGDNKSFLVCKKKMATSPELMCCFCPAPFKQFLEAVTNMKFDEEPNYAKLISFFESLIEPCTPLRPIRIDGALKVGQKRGRLVINLEEDEQPKKKVRLGSPATQWISVYNARRPMKQRYHYNVADSRLRQHIDKGNEDGLFISCVASATNLWALIMDAGTGFSSQVYDLSTAFLHKDWIMEQWEKNFYISSIAGATNGSSLVVMSKGTPYTQQSYKVSESFPFKWINKKWKEGFHVTSMTTAGSRWGVVMSRNSGFSDQVVELDFLYPSEGIHKRWESGYRITSMAATADQAAFILSIPKRKMMDETQETLRTSAFPSTHVKVECCQWNLVQCNSSSSLQEVIGLNLSGLLPLFERDSTVLAPIFRIKTLMSLDISYNLIQGEIPRTGFSNLTKLVHLDMSFNDFNGSIPMQLFHLRNLEFLDISYNSLQGEIPETGFSNLTKLVYLGMGRNRFNGFFPEQLFHLRNLKFLDISYNLIQSAIPRTGFSNLAELVHLDMGSNWFNESILPHLFHLRNLKFLDISYNSIGGEIPGTELNNLIELVELDIGGNFFSGTIPPELFHLRNLELLDISHNLLQGEIPRTGFSNLTKLVHLYMWRNVFNGSIPPELFHLRNLKFLDISDNSIQGEIPGTGFSNLTKLVHLDMGRNMFKGTIPPELFCLRNLEFLDLSVNMIEGSLPSDIVGNLMNLRALDLSKNNLSGEIPSSIQNLGKLESLQLENNMLSGEIPAWLFDLKDMKELHLGGNRLVWNNSVRIRPKCKLTSLSLRSCNVRGQIPTWLSNQTDLFYLDLSENQIEGDFPNWLAERNLETIILSENKLQGSLPPQLLQSQSLSALALSRNNFSGELPDFNATSITILMLSENNFSGPLPKSISKLNRLILLDLSKNSFSGSEFPALGANGFHVFVDISSNKFSGKVPTAFGMNIKMLSLSQNDFSGPLPESLSNLSKLEHLDLHDNNITGEFPSFFSQLSSLQVLNFRNNSIEGSIPDDLSTLSNLQILDLSNNNLRGEIPQSFGNFTGMIDTPHDLSSTLSDVIPVSSANHDFVVLLLMYHELIQLNTLNLSNNKLVGKIPQGPQMDRLIDSSIYANNSGLCGVQIEVPCEKNLHPLDHHKEKWEKWFSWEAIGIGYPIGFLYSIALMYVIGYFNMTPLNRRRRRTNRR</sequence>
<organism evidence="17 18">
    <name type="scientific">Corchorus olitorius</name>
    <dbReference type="NCBI Taxonomy" id="93759"/>
    <lineage>
        <taxon>Eukaryota</taxon>
        <taxon>Viridiplantae</taxon>
        <taxon>Streptophyta</taxon>
        <taxon>Embryophyta</taxon>
        <taxon>Tracheophyta</taxon>
        <taxon>Spermatophyta</taxon>
        <taxon>Magnoliopsida</taxon>
        <taxon>eudicotyledons</taxon>
        <taxon>Gunneridae</taxon>
        <taxon>Pentapetalae</taxon>
        <taxon>rosids</taxon>
        <taxon>malvids</taxon>
        <taxon>Malvales</taxon>
        <taxon>Malvaceae</taxon>
        <taxon>Grewioideae</taxon>
        <taxon>Apeibeae</taxon>
        <taxon>Corchorus</taxon>
    </lineage>
</organism>
<keyword evidence="5" id="KW-0732">Signal</keyword>
<dbReference type="InterPro" id="IPR055900">
    <property type="entry name" value="DUF7477"/>
</dbReference>
<evidence type="ECO:0000256" key="9">
    <source>
        <dbReference type="ARBA" id="ARBA00022840"/>
    </source>
</evidence>
<evidence type="ECO:0000256" key="15">
    <source>
        <dbReference type="SAM" id="Phobius"/>
    </source>
</evidence>
<keyword evidence="6" id="KW-0677">Repeat</keyword>
<feature type="compositionally biased region" description="Low complexity" evidence="14">
    <location>
        <begin position="47"/>
        <end position="67"/>
    </location>
</feature>
<dbReference type="Proteomes" id="UP000187203">
    <property type="component" value="Unassembled WGS sequence"/>
</dbReference>
<dbReference type="InterPro" id="IPR000719">
    <property type="entry name" value="Prot_kinase_dom"/>
</dbReference>
<keyword evidence="3" id="KW-0808">Transferase</keyword>
<feature type="region of interest" description="Disordered" evidence="14">
    <location>
        <begin position="1"/>
        <end position="67"/>
    </location>
</feature>
<dbReference type="SMART" id="SM00220">
    <property type="entry name" value="S_TKc"/>
    <property type="match status" value="1"/>
</dbReference>
<dbReference type="InterPro" id="IPR052592">
    <property type="entry name" value="LRR-RLK"/>
</dbReference>
<evidence type="ECO:0000256" key="11">
    <source>
        <dbReference type="ARBA" id="ARBA00023136"/>
    </source>
</evidence>
<evidence type="ECO:0000259" key="16">
    <source>
        <dbReference type="PROSITE" id="PS50011"/>
    </source>
</evidence>
<evidence type="ECO:0000256" key="13">
    <source>
        <dbReference type="PROSITE-ProRule" id="PRU10141"/>
    </source>
</evidence>
<dbReference type="GO" id="GO:0009791">
    <property type="term" value="P:post-embryonic development"/>
    <property type="evidence" value="ECO:0007669"/>
    <property type="project" value="UniProtKB-ARBA"/>
</dbReference>
<keyword evidence="10 15" id="KW-1133">Transmembrane helix</keyword>
<keyword evidence="12" id="KW-0325">Glycoprotein</keyword>
<dbReference type="PROSITE" id="PS00108">
    <property type="entry name" value="PROTEIN_KINASE_ST"/>
    <property type="match status" value="1"/>
</dbReference>
<dbReference type="GO" id="GO:0004672">
    <property type="term" value="F:protein kinase activity"/>
    <property type="evidence" value="ECO:0007669"/>
    <property type="project" value="InterPro"/>
</dbReference>
<proteinExistence type="predicted"/>
<dbReference type="SUPFAM" id="SSF56112">
    <property type="entry name" value="Protein kinase-like (PK-like)"/>
    <property type="match status" value="1"/>
</dbReference>
<feature type="transmembrane region" description="Helical" evidence="15">
    <location>
        <begin position="1490"/>
        <end position="1511"/>
    </location>
</feature>
<dbReference type="CDD" id="cd14016">
    <property type="entry name" value="STKc_CK1"/>
    <property type="match status" value="1"/>
</dbReference>
<dbReference type="PROSITE" id="PS50011">
    <property type="entry name" value="PROTEIN_KINASE_DOM"/>
    <property type="match status" value="1"/>
</dbReference>